<dbReference type="Gene3D" id="3.40.50.300">
    <property type="entry name" value="P-loop containing nucleotide triphosphate hydrolases"/>
    <property type="match status" value="1"/>
</dbReference>
<feature type="region of interest" description="Disordered" evidence="1">
    <location>
        <begin position="558"/>
        <end position="590"/>
    </location>
</feature>
<dbReference type="InterPro" id="IPR027417">
    <property type="entry name" value="P-loop_NTPase"/>
</dbReference>
<dbReference type="OrthoDB" id="1716625at2759"/>
<dbReference type="AlphaFoldDB" id="A0A1Q9C2D6"/>
<gene>
    <name evidence="4" type="primary">EHD1</name>
    <name evidence="4" type="ORF">AK812_SmicGene42893</name>
</gene>
<comment type="caution">
    <text evidence="4">The sequence shown here is derived from an EMBL/GenBank/DDBJ whole genome shotgun (WGS) entry which is preliminary data.</text>
</comment>
<dbReference type="GO" id="GO:0005886">
    <property type="term" value="C:plasma membrane"/>
    <property type="evidence" value="ECO:0007669"/>
    <property type="project" value="TreeGrafter"/>
</dbReference>
<keyword evidence="5" id="KW-1185">Reference proteome</keyword>
<dbReference type="InterPro" id="IPR031692">
    <property type="entry name" value="EHD_N"/>
</dbReference>
<dbReference type="PANTHER" id="PTHR11216:SF31">
    <property type="entry name" value="AT21416P"/>
    <property type="match status" value="1"/>
</dbReference>
<organism evidence="4 5">
    <name type="scientific">Symbiodinium microadriaticum</name>
    <name type="common">Dinoflagellate</name>
    <name type="synonym">Zooxanthella microadriatica</name>
    <dbReference type="NCBI Taxonomy" id="2951"/>
    <lineage>
        <taxon>Eukaryota</taxon>
        <taxon>Sar</taxon>
        <taxon>Alveolata</taxon>
        <taxon>Dinophyceae</taxon>
        <taxon>Suessiales</taxon>
        <taxon>Symbiodiniaceae</taxon>
        <taxon>Symbiodinium</taxon>
    </lineage>
</organism>
<dbReference type="Proteomes" id="UP000186817">
    <property type="component" value="Unassembled WGS sequence"/>
</dbReference>
<sequence>MLEWLDSSDTSGVKVSQVYDSVTTGLQAFYRSKLLPIEKDHLFHQFYSPELTDADFASAPMVLLMGQYSTGKTTFIRHLLQRDYPGMRIGLSHFGNAFLSRLEASRLSSPVLEGLTLIDTPGVLSGEKQRIKRGYEFEAVVKWFAERVVCTSEAEKAEEQEQEQEQAQGEKDEAEEEEDMILLLFDVSKLDISDEFRRVIQATRGNDHKICILLNKALCHSFGVAKGGISLLNEKGTFWDQPLKNEKLRELFEQEDRRKVNVRASVVKEVSTSDLIKRARLAKVHALLLDYFYKRMPTFFGHAKEQVLLQALQAVRWKHSLDDAAPVMCRIMLQSLYLDPSDVLGCTSLPLQQILTPMDFSTFKPVDPEKLQAVEALLAVDLPKLLQLIPEEQVRYGIEEAAVAQIVGMASPFAVMKVEGNTEQSVYKGQWQRPPTVEQFQADFDGLHPVDGKINAQQAKQKMVEAPRVHIRRDQPAGAIGGSSDDVSSSRRSRAWSLAPCEDDAAKAYRLSIISAEDFCRQYDSTLLKVIGGPTPAAPPQPIQSRIERKLAGLPAFAPSPAKVGDTGGAPQSPVSSSGGDPSGPLQSSAGQFRLKPFVRWRPSLRRGGYRSIQNNFDSSVTYTRLKARFPVDRLALAKVFSKEPPALSERGRLLDHGFPTAAAGGESEIGLRHIGRLEAAGLWFRDKYSPTAPGRRGSAGERPAKEHIIQQGTGVDPSRRGGAAVHSGEIVAGTPGGADVTPVAACCQPLSTIQPKMVPYIDDGAPAALIYADAFYQPGEVRRKAGHIAAEVQVNPEAASQVFYDCGTALAPVESIRGAVQPSSGEGDGPGAMLMADMRSVNSGDTDEKMSADLPITLPQEIRQLLHAGKDFEMDEDPEDGRMWLICGRDAASHSATRLCIGKGTWLRHYEAPQIPPYRAKAVTMFVNGWQSDSVEKLMGALSADPLRAFRAPKICELEEIGW</sequence>
<name>A0A1Q9C2D6_SYMMI</name>
<evidence type="ECO:0000256" key="1">
    <source>
        <dbReference type="SAM" id="MobiDB-lite"/>
    </source>
</evidence>
<dbReference type="Gene3D" id="1.10.268.20">
    <property type="match status" value="2"/>
</dbReference>
<dbReference type="Pfam" id="PF16880">
    <property type="entry name" value="EHD_N"/>
    <property type="match status" value="1"/>
</dbReference>
<dbReference type="GO" id="GO:0016197">
    <property type="term" value="P:endosomal transport"/>
    <property type="evidence" value="ECO:0007669"/>
    <property type="project" value="TreeGrafter"/>
</dbReference>
<dbReference type="GO" id="GO:0005737">
    <property type="term" value="C:cytoplasm"/>
    <property type="evidence" value="ECO:0007669"/>
    <property type="project" value="TreeGrafter"/>
</dbReference>
<dbReference type="GO" id="GO:0006897">
    <property type="term" value="P:endocytosis"/>
    <property type="evidence" value="ECO:0007669"/>
    <property type="project" value="TreeGrafter"/>
</dbReference>
<feature type="compositionally biased region" description="Low complexity" evidence="1">
    <location>
        <begin position="571"/>
        <end position="589"/>
    </location>
</feature>
<dbReference type="SUPFAM" id="SSF52540">
    <property type="entry name" value="P-loop containing nucleoside triphosphate hydrolases"/>
    <property type="match status" value="1"/>
</dbReference>
<dbReference type="PANTHER" id="PTHR11216">
    <property type="entry name" value="EH DOMAIN"/>
    <property type="match status" value="1"/>
</dbReference>
<dbReference type="EMBL" id="LSRX01001849">
    <property type="protein sequence ID" value="OLP77088.1"/>
    <property type="molecule type" value="Genomic_DNA"/>
</dbReference>
<evidence type="ECO:0000313" key="4">
    <source>
        <dbReference type="EMBL" id="OLP77088.1"/>
    </source>
</evidence>
<dbReference type="InterPro" id="IPR040990">
    <property type="entry name" value="DUF5600"/>
</dbReference>
<evidence type="ECO:0000259" key="3">
    <source>
        <dbReference type="Pfam" id="PF18150"/>
    </source>
</evidence>
<reference evidence="4 5" key="1">
    <citation type="submission" date="2016-02" db="EMBL/GenBank/DDBJ databases">
        <title>Genome analysis of coral dinoflagellate symbionts highlights evolutionary adaptations to a symbiotic lifestyle.</title>
        <authorList>
            <person name="Aranda M."/>
            <person name="Li Y."/>
            <person name="Liew Y.J."/>
            <person name="Baumgarten S."/>
            <person name="Simakov O."/>
            <person name="Wilson M."/>
            <person name="Piel J."/>
            <person name="Ashoor H."/>
            <person name="Bougouffa S."/>
            <person name="Bajic V.B."/>
            <person name="Ryu T."/>
            <person name="Ravasi T."/>
            <person name="Bayer T."/>
            <person name="Micklem G."/>
            <person name="Kim H."/>
            <person name="Bhak J."/>
            <person name="Lajeunesse T.C."/>
            <person name="Voolstra C.R."/>
        </authorList>
    </citation>
    <scope>NUCLEOTIDE SEQUENCE [LARGE SCALE GENOMIC DNA]</scope>
    <source>
        <strain evidence="4 5">CCMP2467</strain>
    </source>
</reference>
<feature type="region of interest" description="Disordered" evidence="1">
    <location>
        <begin position="154"/>
        <end position="175"/>
    </location>
</feature>
<evidence type="ECO:0000313" key="5">
    <source>
        <dbReference type="Proteomes" id="UP000186817"/>
    </source>
</evidence>
<proteinExistence type="predicted"/>
<feature type="domain" description="DUF5600" evidence="3">
    <location>
        <begin position="273"/>
        <end position="385"/>
    </location>
</feature>
<evidence type="ECO:0000259" key="2">
    <source>
        <dbReference type="Pfam" id="PF16880"/>
    </source>
</evidence>
<protein>
    <submittedName>
        <fullName evidence="4">EH domain-containing protein 1</fullName>
    </submittedName>
</protein>
<dbReference type="Pfam" id="PF18150">
    <property type="entry name" value="DUF5600"/>
    <property type="match status" value="1"/>
</dbReference>
<feature type="domain" description="EH" evidence="2">
    <location>
        <begin position="25"/>
        <end position="56"/>
    </location>
</feature>
<accession>A0A1Q9C2D6</accession>